<dbReference type="GO" id="GO:0004252">
    <property type="term" value="F:serine-type endopeptidase activity"/>
    <property type="evidence" value="ECO:0007669"/>
    <property type="project" value="InterPro"/>
</dbReference>
<reference evidence="8" key="1">
    <citation type="journal article" date="2017" name="bioRxiv">
        <title>Comparative analysis of the genomes of Stylophora pistillata and Acropora digitifera provides evidence for extensive differences between species of corals.</title>
        <authorList>
            <person name="Voolstra C.R."/>
            <person name="Li Y."/>
            <person name="Liew Y.J."/>
            <person name="Baumgarten S."/>
            <person name="Zoccola D."/>
            <person name="Flot J.-F."/>
            <person name="Tambutte S."/>
            <person name="Allemand D."/>
            <person name="Aranda M."/>
        </authorList>
    </citation>
    <scope>NUCLEOTIDE SEQUENCE [LARGE SCALE GENOMIC DNA]</scope>
</reference>
<keyword evidence="1 5" id="KW-0645">Protease</keyword>
<dbReference type="GO" id="GO:0005615">
    <property type="term" value="C:extracellular space"/>
    <property type="evidence" value="ECO:0007669"/>
    <property type="project" value="TreeGrafter"/>
</dbReference>
<dbReference type="InterPro" id="IPR001254">
    <property type="entry name" value="Trypsin_dom"/>
</dbReference>
<evidence type="ECO:0000256" key="1">
    <source>
        <dbReference type="ARBA" id="ARBA00022670"/>
    </source>
</evidence>
<dbReference type="PROSITE" id="PS00135">
    <property type="entry name" value="TRYPSIN_SER"/>
    <property type="match status" value="1"/>
</dbReference>
<dbReference type="CDD" id="cd00190">
    <property type="entry name" value="Tryp_SPc"/>
    <property type="match status" value="1"/>
</dbReference>
<evidence type="ECO:0000313" key="8">
    <source>
        <dbReference type="Proteomes" id="UP000225706"/>
    </source>
</evidence>
<dbReference type="InterPro" id="IPR001314">
    <property type="entry name" value="Peptidase_S1A"/>
</dbReference>
<evidence type="ECO:0000313" key="7">
    <source>
        <dbReference type="EMBL" id="PFX29445.1"/>
    </source>
</evidence>
<evidence type="ECO:0000256" key="3">
    <source>
        <dbReference type="ARBA" id="ARBA00022825"/>
    </source>
</evidence>
<evidence type="ECO:0000256" key="2">
    <source>
        <dbReference type="ARBA" id="ARBA00022801"/>
    </source>
</evidence>
<dbReference type="PROSITE" id="PS00134">
    <property type="entry name" value="TRYPSIN_HIS"/>
    <property type="match status" value="1"/>
</dbReference>
<protein>
    <submittedName>
        <fullName evidence="7">Chymotrypsin-C</fullName>
    </submittedName>
</protein>
<dbReference type="PANTHER" id="PTHR24257:SF17">
    <property type="match status" value="1"/>
</dbReference>
<organism evidence="7 8">
    <name type="scientific">Stylophora pistillata</name>
    <name type="common">Smooth cauliflower coral</name>
    <dbReference type="NCBI Taxonomy" id="50429"/>
    <lineage>
        <taxon>Eukaryota</taxon>
        <taxon>Metazoa</taxon>
        <taxon>Cnidaria</taxon>
        <taxon>Anthozoa</taxon>
        <taxon>Hexacorallia</taxon>
        <taxon>Scleractinia</taxon>
        <taxon>Astrocoeniina</taxon>
        <taxon>Pocilloporidae</taxon>
        <taxon>Stylophora</taxon>
    </lineage>
</organism>
<dbReference type="EMBL" id="LSMT01000065">
    <property type="protein sequence ID" value="PFX29445.1"/>
    <property type="molecule type" value="Genomic_DNA"/>
</dbReference>
<name>A0A2B4SM11_STYPI</name>
<dbReference type="OrthoDB" id="5949941at2759"/>
<dbReference type="STRING" id="50429.A0A2B4SM11"/>
<dbReference type="InterPro" id="IPR043504">
    <property type="entry name" value="Peptidase_S1_PA_chymotrypsin"/>
</dbReference>
<comment type="caution">
    <text evidence="7">The sequence shown here is derived from an EMBL/GenBank/DDBJ whole genome shotgun (WGS) entry which is preliminary data.</text>
</comment>
<dbReference type="InterPro" id="IPR033116">
    <property type="entry name" value="TRYPSIN_SER"/>
</dbReference>
<dbReference type="InterPro" id="IPR050850">
    <property type="entry name" value="Peptidase_S1_Elastase_sf"/>
</dbReference>
<dbReference type="PROSITE" id="PS50240">
    <property type="entry name" value="TRYPSIN_DOM"/>
    <property type="match status" value="1"/>
</dbReference>
<proteinExistence type="predicted"/>
<accession>A0A2B4SM11</accession>
<feature type="domain" description="Peptidase S1" evidence="6">
    <location>
        <begin position="40"/>
        <end position="281"/>
    </location>
</feature>
<dbReference type="GO" id="GO:0006508">
    <property type="term" value="P:proteolysis"/>
    <property type="evidence" value="ECO:0007669"/>
    <property type="project" value="UniProtKB-KW"/>
</dbReference>
<dbReference type="SMART" id="SM00020">
    <property type="entry name" value="Tryp_SPc"/>
    <property type="match status" value="1"/>
</dbReference>
<evidence type="ECO:0000256" key="5">
    <source>
        <dbReference type="RuleBase" id="RU363034"/>
    </source>
</evidence>
<evidence type="ECO:0000259" key="6">
    <source>
        <dbReference type="PROSITE" id="PS50240"/>
    </source>
</evidence>
<sequence length="356" mass="38734">MDGLTVYTPLPHCEVSKFINRHRSTLLSARCGKRPISTRVVGGIDAEPNSWPWQISLRVKVRGKLYHICGGSLISPTHVVTAAHCVVKNAAPSRCKVVVGEHDQTVEEDVEKVIDVTSVCYHEEFSMEHIQNDIALLTLAKPVELSDRINTVCLPQEGQQVPTGTKCYITGWGRTIGGGKPAKILQQAIMPVVDHQTCAVANKDIAPVDKHSMVCAGYAIAGNVVSGCQGDSGGPFVCEENGQFVLHGAVSWGRPGCKAETTYSVFTRVSSYVDWINHKIAMGGYGQGCAPTPPPPTKRRIDISSTPLNFVLLCNKLSCQCGCHYPANCQGNGTKCWRRKERGIDCDEPDSYLWGE</sequence>
<dbReference type="InterPro" id="IPR018114">
    <property type="entry name" value="TRYPSIN_HIS"/>
</dbReference>
<dbReference type="Gene3D" id="2.40.10.10">
    <property type="entry name" value="Trypsin-like serine proteases"/>
    <property type="match status" value="1"/>
</dbReference>
<dbReference type="PANTHER" id="PTHR24257">
    <property type="entry name" value="CHYMOTRYPSIN-LIKE ELASTASE FAMILY MEMBER"/>
    <property type="match status" value="1"/>
</dbReference>
<dbReference type="Pfam" id="PF00089">
    <property type="entry name" value="Trypsin"/>
    <property type="match status" value="1"/>
</dbReference>
<keyword evidence="2 5" id="KW-0378">Hydrolase</keyword>
<dbReference type="AlphaFoldDB" id="A0A2B4SM11"/>
<keyword evidence="3 5" id="KW-0720">Serine protease</keyword>
<evidence type="ECO:0000256" key="4">
    <source>
        <dbReference type="ARBA" id="ARBA00023157"/>
    </source>
</evidence>
<gene>
    <name evidence="7" type="primary">Ctrc</name>
    <name evidence="7" type="ORF">AWC38_SpisGene5784</name>
</gene>
<keyword evidence="8" id="KW-1185">Reference proteome</keyword>
<dbReference type="InterPro" id="IPR009003">
    <property type="entry name" value="Peptidase_S1_PA"/>
</dbReference>
<dbReference type="Proteomes" id="UP000225706">
    <property type="component" value="Unassembled WGS sequence"/>
</dbReference>
<dbReference type="SUPFAM" id="SSF50494">
    <property type="entry name" value="Trypsin-like serine proteases"/>
    <property type="match status" value="1"/>
</dbReference>
<dbReference type="FunFam" id="2.40.10.10:FF:000003">
    <property type="entry name" value="Transmembrane serine protease 3"/>
    <property type="match status" value="1"/>
</dbReference>
<dbReference type="PRINTS" id="PR00722">
    <property type="entry name" value="CHYMOTRYPSIN"/>
</dbReference>
<keyword evidence="4" id="KW-1015">Disulfide bond</keyword>